<dbReference type="AlphaFoldDB" id="A0A1S3I7W0"/>
<dbReference type="GO" id="GO:0006897">
    <property type="term" value="P:endocytosis"/>
    <property type="evidence" value="ECO:0007669"/>
    <property type="project" value="TreeGrafter"/>
</dbReference>
<dbReference type="RefSeq" id="XP_013394283.1">
    <property type="nucleotide sequence ID" value="XM_013538829.1"/>
</dbReference>
<dbReference type="GO" id="GO:0016197">
    <property type="term" value="P:endosomal transport"/>
    <property type="evidence" value="ECO:0007669"/>
    <property type="project" value="TreeGrafter"/>
</dbReference>
<dbReference type="PANTHER" id="PTHR11216">
    <property type="entry name" value="EH DOMAIN"/>
    <property type="match status" value="1"/>
</dbReference>
<accession>A0A1S3I7W0</accession>
<dbReference type="KEGG" id="lak:106161800"/>
<dbReference type="InterPro" id="IPR000261">
    <property type="entry name" value="EH_dom"/>
</dbReference>
<dbReference type="GO" id="GO:0005509">
    <property type="term" value="F:calcium ion binding"/>
    <property type="evidence" value="ECO:0007669"/>
    <property type="project" value="InterPro"/>
</dbReference>
<feature type="domain" description="EF-hand" evidence="2">
    <location>
        <begin position="12"/>
        <end position="47"/>
    </location>
</feature>
<dbReference type="Gene3D" id="1.10.238.10">
    <property type="entry name" value="EF-hand"/>
    <property type="match status" value="1"/>
</dbReference>
<evidence type="ECO:0000313" key="3">
    <source>
        <dbReference type="Proteomes" id="UP000085678"/>
    </source>
</evidence>
<protein>
    <submittedName>
        <fullName evidence="4">Epidermal growth factor receptor substrate 15-like 1</fullName>
    </submittedName>
</protein>
<dbReference type="PANTHER" id="PTHR11216:SF176">
    <property type="entry name" value="EPIDERMAL GROWTH FACTOR RECEPTOR PATHWAY SUBSTRATE CLONE 15, ISOFORM A"/>
    <property type="match status" value="1"/>
</dbReference>
<dbReference type="SUPFAM" id="SSF47473">
    <property type="entry name" value="EF-hand"/>
    <property type="match status" value="1"/>
</dbReference>
<dbReference type="InParanoid" id="A0A1S3I7W0"/>
<dbReference type="Proteomes" id="UP000085678">
    <property type="component" value="Unplaced"/>
</dbReference>
<dbReference type="GO" id="GO:0045296">
    <property type="term" value="F:cadherin binding"/>
    <property type="evidence" value="ECO:0007669"/>
    <property type="project" value="TreeGrafter"/>
</dbReference>
<gene>
    <name evidence="4" type="primary">LOC106161800</name>
</gene>
<dbReference type="STRING" id="7574.A0A1S3I7W0"/>
<dbReference type="Pfam" id="PF12763">
    <property type="entry name" value="EH"/>
    <property type="match status" value="1"/>
</dbReference>
<keyword evidence="3" id="KW-1185">Reference proteome</keyword>
<reference evidence="4" key="1">
    <citation type="submission" date="2025-08" db="UniProtKB">
        <authorList>
            <consortium name="RefSeq"/>
        </authorList>
    </citation>
    <scope>IDENTIFICATION</scope>
    <source>
        <tissue evidence="4">Gonads</tissue>
    </source>
</reference>
<dbReference type="InterPro" id="IPR002048">
    <property type="entry name" value="EF_hand_dom"/>
</dbReference>
<dbReference type="GeneID" id="106161800"/>
<evidence type="ECO:0000259" key="1">
    <source>
        <dbReference type="PROSITE" id="PS50031"/>
    </source>
</evidence>
<proteinExistence type="predicted"/>
<dbReference type="InterPro" id="IPR011992">
    <property type="entry name" value="EF-hand-dom_pair"/>
</dbReference>
<feature type="domain" description="EH" evidence="1">
    <location>
        <begin position="1"/>
        <end position="68"/>
    </location>
</feature>
<dbReference type="CDD" id="cd00052">
    <property type="entry name" value="EH"/>
    <property type="match status" value="1"/>
</dbReference>
<dbReference type="OrthoDB" id="524326at2759"/>
<sequence length="105" mass="11287">MEAANFMKKSGLKEKTLSQIWDLADPAGKGYLDKHAFFVALKFIAMAQNGLEVSMANIGAHTPPPKMGEPASPAMQPLGAAPADWAIKVCTWVSKSLNSGVYHEQ</sequence>
<evidence type="ECO:0000259" key="2">
    <source>
        <dbReference type="PROSITE" id="PS50222"/>
    </source>
</evidence>
<dbReference type="GO" id="GO:0030132">
    <property type="term" value="C:clathrin coat of coated pit"/>
    <property type="evidence" value="ECO:0007669"/>
    <property type="project" value="TreeGrafter"/>
</dbReference>
<dbReference type="PROSITE" id="PS50031">
    <property type="entry name" value="EH"/>
    <property type="match status" value="1"/>
</dbReference>
<name>A0A1S3I7W0_LINAN</name>
<organism evidence="3 4">
    <name type="scientific">Lingula anatina</name>
    <name type="common">Brachiopod</name>
    <name type="synonym">Lingula unguis</name>
    <dbReference type="NCBI Taxonomy" id="7574"/>
    <lineage>
        <taxon>Eukaryota</taxon>
        <taxon>Metazoa</taxon>
        <taxon>Spiralia</taxon>
        <taxon>Lophotrochozoa</taxon>
        <taxon>Brachiopoda</taxon>
        <taxon>Linguliformea</taxon>
        <taxon>Lingulata</taxon>
        <taxon>Lingulida</taxon>
        <taxon>Linguloidea</taxon>
        <taxon>Lingulidae</taxon>
        <taxon>Lingula</taxon>
    </lineage>
</organism>
<evidence type="ECO:0000313" key="4">
    <source>
        <dbReference type="RefSeq" id="XP_013394283.1"/>
    </source>
</evidence>
<dbReference type="PROSITE" id="PS50222">
    <property type="entry name" value="EF_HAND_2"/>
    <property type="match status" value="1"/>
</dbReference>